<evidence type="ECO:0000313" key="1">
    <source>
        <dbReference type="EMBL" id="NEC38576.1"/>
    </source>
</evidence>
<protein>
    <submittedName>
        <fullName evidence="1">Uncharacterized protein</fullName>
    </submittedName>
</protein>
<gene>
    <name evidence="1" type="ORF">G3I66_36220</name>
</gene>
<organism evidence="1 2">
    <name type="scientific">Streptomyces rubrogriseus</name>
    <dbReference type="NCBI Taxonomy" id="194673"/>
    <lineage>
        <taxon>Bacteria</taxon>
        <taxon>Bacillati</taxon>
        <taxon>Actinomycetota</taxon>
        <taxon>Actinomycetes</taxon>
        <taxon>Kitasatosporales</taxon>
        <taxon>Streptomycetaceae</taxon>
        <taxon>Streptomyces</taxon>
        <taxon>Streptomyces violaceoruber group</taxon>
    </lineage>
</organism>
<dbReference type="RefSeq" id="WP_164279010.1">
    <property type="nucleotide sequence ID" value="NZ_JAAGMQ010001078.1"/>
</dbReference>
<accession>A0A6G3TPX5</accession>
<dbReference type="EMBL" id="JAAGMQ010001078">
    <property type="protein sequence ID" value="NEC38576.1"/>
    <property type="molecule type" value="Genomic_DNA"/>
</dbReference>
<proteinExistence type="predicted"/>
<sequence>MAFSLRLTFVRAVSSTASLFRAEVDDEVVLHLLLDRGADSVRPADEDGRPVGARRLDLRDGTFHSVNADDDFVLLASHLAAQWCKQGSTPREIRKYFG</sequence>
<name>A0A6G3TPX5_9ACTN</name>
<evidence type="ECO:0000313" key="2">
    <source>
        <dbReference type="Proteomes" id="UP000475666"/>
    </source>
</evidence>
<dbReference type="AlphaFoldDB" id="A0A6G3TPX5"/>
<comment type="caution">
    <text evidence="1">The sequence shown here is derived from an EMBL/GenBank/DDBJ whole genome shotgun (WGS) entry which is preliminary data.</text>
</comment>
<dbReference type="Proteomes" id="UP000475666">
    <property type="component" value="Unassembled WGS sequence"/>
</dbReference>
<reference evidence="1 2" key="1">
    <citation type="submission" date="2020-01" db="EMBL/GenBank/DDBJ databases">
        <title>Insect and environment-associated Actinomycetes.</title>
        <authorList>
            <person name="Currrie C."/>
            <person name="Chevrette M."/>
            <person name="Carlson C."/>
            <person name="Stubbendieck R."/>
            <person name="Wendt-Pienkowski E."/>
        </authorList>
    </citation>
    <scope>NUCLEOTIDE SEQUENCE [LARGE SCALE GENOMIC DNA]</scope>
    <source>
        <strain evidence="1 2">SID7739</strain>
    </source>
</reference>